<dbReference type="PROSITE" id="PS00028">
    <property type="entry name" value="ZINC_FINGER_C2H2_1"/>
    <property type="match status" value="3"/>
</dbReference>
<keyword evidence="4 7" id="KW-0863">Zinc-finger</keyword>
<feature type="domain" description="C2H2-type" evidence="8">
    <location>
        <begin position="84"/>
        <end position="111"/>
    </location>
</feature>
<accession>A0A0V1GVE1</accession>
<comment type="caution">
    <text evidence="9">The sequence shown here is derived from an EMBL/GenBank/DDBJ whole genome shotgun (WGS) entry which is preliminary data.</text>
</comment>
<dbReference type="Proteomes" id="UP000055024">
    <property type="component" value="Unassembled WGS sequence"/>
</dbReference>
<feature type="non-terminal residue" evidence="9">
    <location>
        <position position="1"/>
    </location>
</feature>
<evidence type="ECO:0000313" key="10">
    <source>
        <dbReference type="Proteomes" id="UP000055024"/>
    </source>
</evidence>
<keyword evidence="6" id="KW-0539">Nucleus</keyword>
<dbReference type="STRING" id="268475.A0A0V1GVE1"/>
<evidence type="ECO:0000313" key="9">
    <source>
        <dbReference type="EMBL" id="KRZ02169.1"/>
    </source>
</evidence>
<dbReference type="InterPro" id="IPR013087">
    <property type="entry name" value="Znf_C2H2_type"/>
</dbReference>
<dbReference type="PROSITE" id="PS50157">
    <property type="entry name" value="ZINC_FINGER_C2H2_2"/>
    <property type="match status" value="3"/>
</dbReference>
<evidence type="ECO:0000256" key="4">
    <source>
        <dbReference type="ARBA" id="ARBA00022771"/>
    </source>
</evidence>
<reference evidence="9 10" key="1">
    <citation type="submission" date="2015-01" db="EMBL/GenBank/DDBJ databases">
        <title>Evolution of Trichinella species and genotypes.</title>
        <authorList>
            <person name="Korhonen P.K."/>
            <person name="Edoardo P."/>
            <person name="Giuseppe L.R."/>
            <person name="Gasser R.B."/>
        </authorList>
    </citation>
    <scope>NUCLEOTIDE SEQUENCE [LARGE SCALE GENOMIC DNA]</scope>
    <source>
        <strain evidence="9">ISS1029</strain>
    </source>
</reference>
<proteinExistence type="predicted"/>
<evidence type="ECO:0000256" key="1">
    <source>
        <dbReference type="ARBA" id="ARBA00004123"/>
    </source>
</evidence>
<dbReference type="FunFam" id="3.30.160.60:FF:000100">
    <property type="entry name" value="Zinc finger 45-like"/>
    <property type="match status" value="1"/>
</dbReference>
<gene>
    <name evidence="9" type="primary">ZNF425</name>
    <name evidence="9" type="ORF">T11_17706</name>
</gene>
<dbReference type="Gene3D" id="3.30.160.60">
    <property type="entry name" value="Classic Zinc Finger"/>
    <property type="match status" value="3"/>
</dbReference>
<dbReference type="OrthoDB" id="5916238at2759"/>
<dbReference type="Pfam" id="PF13894">
    <property type="entry name" value="zf-C2H2_4"/>
    <property type="match status" value="1"/>
</dbReference>
<evidence type="ECO:0000256" key="7">
    <source>
        <dbReference type="PROSITE-ProRule" id="PRU00042"/>
    </source>
</evidence>
<evidence type="ECO:0000256" key="3">
    <source>
        <dbReference type="ARBA" id="ARBA00022737"/>
    </source>
</evidence>
<evidence type="ECO:0000256" key="5">
    <source>
        <dbReference type="ARBA" id="ARBA00022833"/>
    </source>
</evidence>
<organism evidence="9 10">
    <name type="scientific">Trichinella zimbabwensis</name>
    <dbReference type="NCBI Taxonomy" id="268475"/>
    <lineage>
        <taxon>Eukaryota</taxon>
        <taxon>Metazoa</taxon>
        <taxon>Ecdysozoa</taxon>
        <taxon>Nematoda</taxon>
        <taxon>Enoplea</taxon>
        <taxon>Dorylaimia</taxon>
        <taxon>Trichinellida</taxon>
        <taxon>Trichinellidae</taxon>
        <taxon>Trichinella</taxon>
    </lineage>
</organism>
<comment type="subcellular location">
    <subcellularLocation>
        <location evidence="1">Nucleus</location>
    </subcellularLocation>
</comment>
<dbReference type="SUPFAM" id="SSF57667">
    <property type="entry name" value="beta-beta-alpha zinc fingers"/>
    <property type="match status" value="2"/>
</dbReference>
<dbReference type="PANTHER" id="PTHR24394:SF44">
    <property type="entry name" value="ZINC FINGER PROTEIN 271-LIKE"/>
    <property type="match status" value="1"/>
</dbReference>
<evidence type="ECO:0000259" key="8">
    <source>
        <dbReference type="PROSITE" id="PS50157"/>
    </source>
</evidence>
<dbReference type="SMART" id="SM00355">
    <property type="entry name" value="ZnF_C2H2"/>
    <property type="match status" value="3"/>
</dbReference>
<keyword evidence="10" id="KW-1185">Reference proteome</keyword>
<dbReference type="AlphaFoldDB" id="A0A0V1GVE1"/>
<name>A0A0V1GVE1_9BILA</name>
<sequence>YIILFHCITGARNGRSVGGSFSSKQGVIFRGDSRNKLVDHRILCQDRVHITMETNRFCQSCKKQFPTSYKYKMHMNIHLGIKPFVCEICGNSFSNDGAKHNHMRTHSNAAPFACPLCEKTFSWELSLKEHLISHANHGDIKANMIDDIYLQQKKQYKLKKRAEKRRAFGMTDPMMLQLSSPENCEGVSLPSANYDTYHEAAAYNPNTTVAAISENENQHPQLQQQQTPFHAIGNLWHNGYSSSNTSQTYNGRYEMINAENTAEYGIQCVSLPSANYDTYHEAAAYNPNTTVAAISENENQHPQLQQQQTPFHAIGNLWHSGYSSSNTSQTYNGRYEIINAENTAENGIQCRTNCLGYDEGTSSNLCFGNVFFNGAMHDGRKDNPFPTQ</sequence>
<keyword evidence="5" id="KW-0862">Zinc</keyword>
<keyword evidence="3" id="KW-0677">Repeat</keyword>
<feature type="domain" description="C2H2-type" evidence="8">
    <location>
        <begin position="56"/>
        <end position="83"/>
    </location>
</feature>
<dbReference type="EMBL" id="JYDP01000240">
    <property type="protein sequence ID" value="KRZ02169.1"/>
    <property type="molecule type" value="Genomic_DNA"/>
</dbReference>
<dbReference type="GO" id="GO:0000981">
    <property type="term" value="F:DNA-binding transcription factor activity, RNA polymerase II-specific"/>
    <property type="evidence" value="ECO:0007669"/>
    <property type="project" value="TreeGrafter"/>
</dbReference>
<evidence type="ECO:0000256" key="2">
    <source>
        <dbReference type="ARBA" id="ARBA00022723"/>
    </source>
</evidence>
<dbReference type="InterPro" id="IPR036236">
    <property type="entry name" value="Znf_C2H2_sf"/>
</dbReference>
<dbReference type="PANTHER" id="PTHR24394">
    <property type="entry name" value="ZINC FINGER PROTEIN"/>
    <property type="match status" value="1"/>
</dbReference>
<feature type="domain" description="C2H2-type" evidence="8">
    <location>
        <begin position="112"/>
        <end position="139"/>
    </location>
</feature>
<keyword evidence="2" id="KW-0479">Metal-binding</keyword>
<protein>
    <submittedName>
        <fullName evidence="9">Zinc finger protein</fullName>
    </submittedName>
</protein>
<evidence type="ECO:0000256" key="6">
    <source>
        <dbReference type="ARBA" id="ARBA00023242"/>
    </source>
</evidence>
<dbReference type="GO" id="GO:0008270">
    <property type="term" value="F:zinc ion binding"/>
    <property type="evidence" value="ECO:0007669"/>
    <property type="project" value="UniProtKB-KW"/>
</dbReference>
<dbReference type="GO" id="GO:0005634">
    <property type="term" value="C:nucleus"/>
    <property type="evidence" value="ECO:0007669"/>
    <property type="project" value="UniProtKB-SubCell"/>
</dbReference>